<evidence type="ECO:0000313" key="3">
    <source>
        <dbReference type="Proteomes" id="UP000197025"/>
    </source>
</evidence>
<dbReference type="AlphaFoldDB" id="A0A212QYU6"/>
<feature type="transmembrane region" description="Helical" evidence="1">
    <location>
        <begin position="119"/>
        <end position="139"/>
    </location>
</feature>
<evidence type="ECO:0000313" key="2">
    <source>
        <dbReference type="EMBL" id="SNB64895.1"/>
    </source>
</evidence>
<dbReference type="RefSeq" id="WP_159461623.1">
    <property type="nucleotide sequence ID" value="NZ_FYEK01000027.1"/>
</dbReference>
<feature type="transmembrane region" description="Helical" evidence="1">
    <location>
        <begin position="94"/>
        <end position="113"/>
    </location>
</feature>
<keyword evidence="3" id="KW-1185">Reference proteome</keyword>
<organism evidence="2 3">
    <name type="scientific">Thermoflexus hugenholtzii JAD2</name>
    <dbReference type="NCBI Taxonomy" id="877466"/>
    <lineage>
        <taxon>Bacteria</taxon>
        <taxon>Bacillati</taxon>
        <taxon>Chloroflexota</taxon>
        <taxon>Thermoflexia</taxon>
        <taxon>Thermoflexales</taxon>
        <taxon>Thermoflexaceae</taxon>
        <taxon>Thermoflexus</taxon>
    </lineage>
</organism>
<feature type="transmembrane region" description="Helical" evidence="1">
    <location>
        <begin position="52"/>
        <end position="73"/>
    </location>
</feature>
<proteinExistence type="predicted"/>
<feature type="transmembrane region" description="Helical" evidence="1">
    <location>
        <begin position="146"/>
        <end position="164"/>
    </location>
</feature>
<protein>
    <submittedName>
        <fullName evidence="2">Uncharacterized protein</fullName>
    </submittedName>
</protein>
<keyword evidence="1" id="KW-1133">Transmembrane helix</keyword>
<dbReference type="InParanoid" id="A0A212QYU6"/>
<dbReference type="Proteomes" id="UP000197025">
    <property type="component" value="Unassembled WGS sequence"/>
</dbReference>
<feature type="transmembrane region" description="Helical" evidence="1">
    <location>
        <begin position="170"/>
        <end position="193"/>
    </location>
</feature>
<gene>
    <name evidence="2" type="ORF">SAMN02746019_00008880</name>
</gene>
<reference evidence="3" key="1">
    <citation type="submission" date="2017-06" db="EMBL/GenBank/DDBJ databases">
        <authorList>
            <person name="Varghese N."/>
            <person name="Submissions S."/>
        </authorList>
    </citation>
    <scope>NUCLEOTIDE SEQUENCE [LARGE SCALE GENOMIC DNA]</scope>
    <source>
        <strain evidence="3">JAD2</strain>
    </source>
</reference>
<feature type="transmembrane region" description="Helical" evidence="1">
    <location>
        <begin position="30"/>
        <end position="46"/>
    </location>
</feature>
<dbReference type="EMBL" id="FYEK01000027">
    <property type="protein sequence ID" value="SNB64895.1"/>
    <property type="molecule type" value="Genomic_DNA"/>
</dbReference>
<evidence type="ECO:0000256" key="1">
    <source>
        <dbReference type="SAM" id="Phobius"/>
    </source>
</evidence>
<sequence>MIGEEILSELMILLITGLAALVLTLEDWRGWLLAWALMGAGGGWLLQQTPGVPGQLASIQVLTSALLALLLYLTGWQARKAAPKTLTSRPPVHWRFRALAALFFHYLARILAARFPIPIAPAPILITTYTLIGIGLLIATLGRSPLQVGLGILTMFSGYGLFYFSVQDSLLAIGLMAGMNLVIAFLTAALTLVRQEASA</sequence>
<accession>A0A212QYU6</accession>
<keyword evidence="1" id="KW-0472">Membrane</keyword>
<keyword evidence="1" id="KW-0812">Transmembrane</keyword>
<feature type="transmembrane region" description="Helical" evidence="1">
    <location>
        <begin position="6"/>
        <end position="23"/>
    </location>
</feature>
<name>A0A212QYU6_9CHLR</name>